<evidence type="ECO:0000313" key="2">
    <source>
        <dbReference type="EMBL" id="NQE34713.1"/>
    </source>
</evidence>
<dbReference type="Pfam" id="PF12770">
    <property type="entry name" value="CHAT"/>
    <property type="match status" value="1"/>
</dbReference>
<organism evidence="2 3">
    <name type="scientific">Microcoleus asticus IPMA8</name>
    <dbReference type="NCBI Taxonomy" id="2563858"/>
    <lineage>
        <taxon>Bacteria</taxon>
        <taxon>Bacillati</taxon>
        <taxon>Cyanobacteriota</taxon>
        <taxon>Cyanophyceae</taxon>
        <taxon>Oscillatoriophycideae</taxon>
        <taxon>Oscillatoriales</taxon>
        <taxon>Microcoleaceae</taxon>
        <taxon>Microcoleus</taxon>
        <taxon>Microcoleus asticus</taxon>
    </lineage>
</organism>
<dbReference type="EMBL" id="SRRZ01000037">
    <property type="protein sequence ID" value="NQE34713.1"/>
    <property type="molecule type" value="Genomic_DNA"/>
</dbReference>
<sequence length="97" mass="10601">MDASKTIAFKGDRPYSLNDVATLGLMTEFYGNLPQPIKAEAVRKAQLAMIHKQILVKDGQLRGDQGAIDLTQSAQVANSDLSHPKFWAGFTIIGSPW</sequence>
<dbReference type="RefSeq" id="WP_172187484.1">
    <property type="nucleotide sequence ID" value="NZ_CAWPPK010000249.1"/>
</dbReference>
<protein>
    <recommendedName>
        <fullName evidence="1">CHAT domain-containing protein</fullName>
    </recommendedName>
</protein>
<evidence type="ECO:0000259" key="1">
    <source>
        <dbReference type="Pfam" id="PF12770"/>
    </source>
</evidence>
<accession>A0ABX2CXR1</accession>
<proteinExistence type="predicted"/>
<reference evidence="2 3" key="1">
    <citation type="journal article" date="2020" name="Sci. Rep.">
        <title>A novel cyanobacterial geosmin producer, revising GeoA distribution and dispersion patterns in Bacteria.</title>
        <authorList>
            <person name="Churro C."/>
            <person name="Semedo-Aguiar A.P."/>
            <person name="Silva A.D."/>
            <person name="Pereira-Leal J.B."/>
            <person name="Leite R.B."/>
        </authorList>
    </citation>
    <scope>NUCLEOTIDE SEQUENCE [LARGE SCALE GENOMIC DNA]</scope>
    <source>
        <strain evidence="2 3">IPMA8</strain>
    </source>
</reference>
<gene>
    <name evidence="2" type="ORF">E5S67_02441</name>
</gene>
<keyword evidence="3" id="KW-1185">Reference proteome</keyword>
<dbReference type="Proteomes" id="UP000702425">
    <property type="component" value="Unassembled WGS sequence"/>
</dbReference>
<dbReference type="InterPro" id="IPR024983">
    <property type="entry name" value="CHAT_dom"/>
</dbReference>
<feature type="domain" description="CHAT" evidence="1">
    <location>
        <begin position="17"/>
        <end position="95"/>
    </location>
</feature>
<name>A0ABX2CXR1_9CYAN</name>
<comment type="caution">
    <text evidence="2">The sequence shown here is derived from an EMBL/GenBank/DDBJ whole genome shotgun (WGS) entry which is preliminary data.</text>
</comment>
<evidence type="ECO:0000313" key="3">
    <source>
        <dbReference type="Proteomes" id="UP000702425"/>
    </source>
</evidence>